<accession>A0A8J5TN47</accession>
<name>A0A8J5TN47_HOMAM</name>
<gene>
    <name evidence="1" type="ORF">Hamer_G024292</name>
</gene>
<evidence type="ECO:0000313" key="1">
    <source>
        <dbReference type="EMBL" id="KAG7175668.1"/>
    </source>
</evidence>
<reference evidence="1" key="1">
    <citation type="journal article" date="2021" name="Sci. Adv.">
        <title>The American lobster genome reveals insights on longevity, neural, and immune adaptations.</title>
        <authorList>
            <person name="Polinski J.M."/>
            <person name="Zimin A.V."/>
            <person name="Clark K.F."/>
            <person name="Kohn A.B."/>
            <person name="Sadowski N."/>
            <person name="Timp W."/>
            <person name="Ptitsyn A."/>
            <person name="Khanna P."/>
            <person name="Romanova D.Y."/>
            <person name="Williams P."/>
            <person name="Greenwood S.J."/>
            <person name="Moroz L.L."/>
            <person name="Walt D.R."/>
            <person name="Bodnar A.G."/>
        </authorList>
    </citation>
    <scope>NUCLEOTIDE SEQUENCE</scope>
    <source>
        <strain evidence="1">GMGI-L3</strain>
    </source>
</reference>
<dbReference type="PANTHER" id="PTHR47018">
    <property type="entry name" value="CXC DOMAIN-CONTAINING PROTEIN-RELATED"/>
    <property type="match status" value="1"/>
</dbReference>
<sequence>MKSPAPTPTATSLTRDFIQHTAEEYLWLSHAMEVVDGRTETQDDTSWAALHASHQMPDVRVIYPTSLLPFVVESAHTVAMIRHSIDVIKNAVEHLNPGQTPVVTLDQPLYALAKQIQWAWPKRYGEDKLVVMFGGLHIEMAALKMLGDWLEGSGWVEVLVQAEIATPGSADSFLRAAHVTRTKRAHQITAVALYILQKRAYDRFCLR</sequence>
<evidence type="ECO:0000313" key="2">
    <source>
        <dbReference type="Proteomes" id="UP000747542"/>
    </source>
</evidence>
<dbReference type="EMBL" id="JAHLQT010004850">
    <property type="protein sequence ID" value="KAG7175668.1"/>
    <property type="molecule type" value="Genomic_DNA"/>
</dbReference>
<keyword evidence="2" id="KW-1185">Reference proteome</keyword>
<dbReference type="AlphaFoldDB" id="A0A8J5TN47"/>
<proteinExistence type="predicted"/>
<organism evidence="1 2">
    <name type="scientific">Homarus americanus</name>
    <name type="common">American lobster</name>
    <dbReference type="NCBI Taxonomy" id="6706"/>
    <lineage>
        <taxon>Eukaryota</taxon>
        <taxon>Metazoa</taxon>
        <taxon>Ecdysozoa</taxon>
        <taxon>Arthropoda</taxon>
        <taxon>Crustacea</taxon>
        <taxon>Multicrustacea</taxon>
        <taxon>Malacostraca</taxon>
        <taxon>Eumalacostraca</taxon>
        <taxon>Eucarida</taxon>
        <taxon>Decapoda</taxon>
        <taxon>Pleocyemata</taxon>
        <taxon>Astacidea</taxon>
        <taxon>Nephropoidea</taxon>
        <taxon>Nephropidae</taxon>
        <taxon>Homarus</taxon>
    </lineage>
</organism>
<comment type="caution">
    <text evidence="1">The sequence shown here is derived from an EMBL/GenBank/DDBJ whole genome shotgun (WGS) entry which is preliminary data.</text>
</comment>
<dbReference type="Proteomes" id="UP000747542">
    <property type="component" value="Unassembled WGS sequence"/>
</dbReference>
<protein>
    <submittedName>
        <fullName evidence="1">Uncharacterized protein</fullName>
    </submittedName>
</protein>